<dbReference type="EMBL" id="UZAU01000772">
    <property type="status" value="NOT_ANNOTATED_CDS"/>
    <property type="molecule type" value="Genomic_DNA"/>
</dbReference>
<feature type="compositionally biased region" description="Low complexity" evidence="4">
    <location>
        <begin position="55"/>
        <end position="70"/>
    </location>
</feature>
<keyword evidence="3 5" id="KW-0732">Signal</keyword>
<reference evidence="7" key="2">
    <citation type="submission" date="2021-03" db="UniProtKB">
        <authorList>
            <consortium name="EnsemblPlants"/>
        </authorList>
    </citation>
    <scope>IDENTIFICATION</scope>
</reference>
<dbReference type="GO" id="GO:0098552">
    <property type="term" value="C:side of membrane"/>
    <property type="evidence" value="ECO:0007669"/>
    <property type="project" value="UniProtKB-KW"/>
</dbReference>
<evidence type="ECO:0000256" key="2">
    <source>
        <dbReference type="ARBA" id="ARBA00022622"/>
    </source>
</evidence>
<feature type="region of interest" description="Disordered" evidence="4">
    <location>
        <begin position="54"/>
        <end position="117"/>
    </location>
</feature>
<evidence type="ECO:0000256" key="5">
    <source>
        <dbReference type="SAM" id="SignalP"/>
    </source>
</evidence>
<organism evidence="7 8">
    <name type="scientific">Cannabis sativa</name>
    <name type="common">Hemp</name>
    <name type="synonym">Marijuana</name>
    <dbReference type="NCBI Taxonomy" id="3483"/>
    <lineage>
        <taxon>Eukaryota</taxon>
        <taxon>Viridiplantae</taxon>
        <taxon>Streptophyta</taxon>
        <taxon>Embryophyta</taxon>
        <taxon>Tracheophyta</taxon>
        <taxon>Spermatophyta</taxon>
        <taxon>Magnoliopsida</taxon>
        <taxon>eudicotyledons</taxon>
        <taxon>Gunneridae</taxon>
        <taxon>Pentapetalae</taxon>
        <taxon>rosids</taxon>
        <taxon>fabids</taxon>
        <taxon>Rosales</taxon>
        <taxon>Cannabaceae</taxon>
        <taxon>Cannabis</taxon>
    </lineage>
</organism>
<dbReference type="GO" id="GO:0005886">
    <property type="term" value="C:plasma membrane"/>
    <property type="evidence" value="ECO:0007669"/>
    <property type="project" value="UniProtKB-SubCell"/>
</dbReference>
<dbReference type="PANTHER" id="PTHR31044">
    <property type="entry name" value="BETA-1,3 GLUCANASE"/>
    <property type="match status" value="1"/>
</dbReference>
<feature type="domain" description="X8" evidence="6">
    <location>
        <begin position="114"/>
        <end position="198"/>
    </location>
</feature>
<feature type="compositionally biased region" description="Low complexity" evidence="4">
    <location>
        <begin position="78"/>
        <end position="109"/>
    </location>
</feature>
<feature type="signal peptide" evidence="5">
    <location>
        <begin position="1"/>
        <end position="15"/>
    </location>
</feature>
<keyword evidence="2" id="KW-0336">GPI-anchor</keyword>
<evidence type="ECO:0000256" key="1">
    <source>
        <dbReference type="ARBA" id="ARBA00004609"/>
    </source>
</evidence>
<dbReference type="SMART" id="SM00768">
    <property type="entry name" value="X8"/>
    <property type="match status" value="1"/>
</dbReference>
<evidence type="ECO:0000313" key="7">
    <source>
        <dbReference type="EnsemblPlants" id="cds.evm.model.09.1598"/>
    </source>
</evidence>
<dbReference type="PANTHER" id="PTHR31044:SF132">
    <property type="entry name" value="BETA-1,3 GLUCANASE"/>
    <property type="match status" value="1"/>
</dbReference>
<dbReference type="Pfam" id="PF07983">
    <property type="entry name" value="X8"/>
    <property type="match status" value="1"/>
</dbReference>
<dbReference type="Proteomes" id="UP000596661">
    <property type="component" value="Chromosome 9"/>
</dbReference>
<keyword evidence="2" id="KW-0472">Membrane</keyword>
<evidence type="ECO:0000256" key="4">
    <source>
        <dbReference type="SAM" id="MobiDB-lite"/>
    </source>
</evidence>
<keyword evidence="2" id="KW-0325">Glycoprotein</keyword>
<reference evidence="7" key="1">
    <citation type="submission" date="2018-11" db="EMBL/GenBank/DDBJ databases">
        <authorList>
            <person name="Grassa J C."/>
        </authorList>
    </citation>
    <scope>NUCLEOTIDE SEQUENCE [LARGE SCALE GENOMIC DNA]</scope>
</reference>
<keyword evidence="8" id="KW-1185">Reference proteome</keyword>
<feature type="region of interest" description="Disordered" evidence="4">
    <location>
        <begin position="191"/>
        <end position="233"/>
    </location>
</feature>
<dbReference type="AlphaFoldDB" id="A0A803QEY5"/>
<feature type="chain" id="PRO_5030730963" description="X8 domain-containing protein" evidence="5">
    <location>
        <begin position="16"/>
        <end position="286"/>
    </location>
</feature>
<sequence length="286" mass="29684">MFIIICVLSSGLSLAEKPHLKAIQRNEIKENQENEIPFSTSGFSEELDSIPVVNPTPTLTPTAPSFNQPSQTPPQLTPPTMTQPTPTTTTPTTTTPTAPTTTTPTTPSSSGGGSWCVASQSASETAIQVALDYACGYGGADCSAIQPSGSCYNPNTLRDHASYAFNDYYSKNPAPTSCVFGGAAQLTNTDPSSGNCHYASAKSSSSMPPPSPMNPSPMIPSPMNPSPMVPTTPSMDTPAMDTPPGSSIFGTEPTASPNSAISVSYSRTLLFITTGLFGATIAATYH</sequence>
<dbReference type="OMA" id="YHKNPAP"/>
<comment type="subcellular location">
    <subcellularLocation>
        <location evidence="1">Cell membrane</location>
        <topology evidence="1">Lipid-anchor</topology>
        <topology evidence="1">GPI-anchor</topology>
    </subcellularLocation>
</comment>
<dbReference type="EnsemblPlants" id="evm.model.09.1598">
    <property type="protein sequence ID" value="cds.evm.model.09.1598"/>
    <property type="gene ID" value="evm.TU.09.1598"/>
</dbReference>
<evidence type="ECO:0000256" key="3">
    <source>
        <dbReference type="ARBA" id="ARBA00022729"/>
    </source>
</evidence>
<evidence type="ECO:0000259" key="6">
    <source>
        <dbReference type="SMART" id="SM00768"/>
    </source>
</evidence>
<dbReference type="InterPro" id="IPR044788">
    <property type="entry name" value="X8_dom_prot"/>
</dbReference>
<name>A0A803QEY5_CANSA</name>
<accession>A0A803QEY5</accession>
<dbReference type="Gene3D" id="1.20.58.1040">
    <property type="match status" value="1"/>
</dbReference>
<proteinExistence type="predicted"/>
<dbReference type="InterPro" id="IPR012946">
    <property type="entry name" value="X8"/>
</dbReference>
<evidence type="ECO:0000313" key="8">
    <source>
        <dbReference type="Proteomes" id="UP000596661"/>
    </source>
</evidence>
<dbReference type="FunFam" id="1.20.58.1040:FF:000007">
    <property type="entry name" value="PLASMODESMATA CALLOSE-BINDING PROTEIN 2"/>
    <property type="match status" value="1"/>
</dbReference>
<dbReference type="Gramene" id="evm.model.09.1598">
    <property type="protein sequence ID" value="cds.evm.model.09.1598"/>
    <property type="gene ID" value="evm.TU.09.1598"/>
</dbReference>
<feature type="compositionally biased region" description="Pro residues" evidence="4">
    <location>
        <begin position="207"/>
        <end position="230"/>
    </location>
</feature>
<protein>
    <recommendedName>
        <fullName evidence="6">X8 domain-containing protein</fullName>
    </recommendedName>
</protein>
<dbReference type="GO" id="GO:0009506">
    <property type="term" value="C:plasmodesma"/>
    <property type="evidence" value="ECO:0007669"/>
    <property type="project" value="UniProtKB-ARBA"/>
</dbReference>
<keyword evidence="2" id="KW-0449">Lipoprotein</keyword>